<reference evidence="8 9" key="1">
    <citation type="submission" date="2023-07" db="EMBL/GenBank/DDBJ databases">
        <title>Sequencing the genomes of 1000 actinobacteria strains.</title>
        <authorList>
            <person name="Klenk H.-P."/>
        </authorList>
    </citation>
    <scope>NUCLEOTIDE SEQUENCE [LARGE SCALE GENOMIC DNA]</scope>
    <source>
        <strain evidence="8 9">DSM 43749</strain>
    </source>
</reference>
<dbReference type="Proteomes" id="UP001268819">
    <property type="component" value="Unassembled WGS sequence"/>
</dbReference>
<keyword evidence="4 7" id="KW-0812">Transmembrane</keyword>
<evidence type="ECO:0000256" key="3">
    <source>
        <dbReference type="ARBA" id="ARBA00022475"/>
    </source>
</evidence>
<dbReference type="RefSeq" id="WP_310306968.1">
    <property type="nucleotide sequence ID" value="NZ_BAAAXB010000001.1"/>
</dbReference>
<feature type="transmembrane region" description="Helical" evidence="7">
    <location>
        <begin position="234"/>
        <end position="256"/>
    </location>
</feature>
<proteinExistence type="predicted"/>
<feature type="transmembrane region" description="Helical" evidence="7">
    <location>
        <begin position="60"/>
        <end position="80"/>
    </location>
</feature>
<dbReference type="InterPro" id="IPR036259">
    <property type="entry name" value="MFS_trans_sf"/>
</dbReference>
<keyword evidence="9" id="KW-1185">Reference proteome</keyword>
<organism evidence="8 9">
    <name type="scientific">Saccharothrix longispora</name>
    <dbReference type="NCBI Taxonomy" id="33920"/>
    <lineage>
        <taxon>Bacteria</taxon>
        <taxon>Bacillati</taxon>
        <taxon>Actinomycetota</taxon>
        <taxon>Actinomycetes</taxon>
        <taxon>Pseudonocardiales</taxon>
        <taxon>Pseudonocardiaceae</taxon>
        <taxon>Saccharothrix</taxon>
    </lineage>
</organism>
<keyword evidence="2" id="KW-0813">Transport</keyword>
<keyword evidence="3" id="KW-1003">Cell membrane</keyword>
<evidence type="ECO:0000256" key="5">
    <source>
        <dbReference type="ARBA" id="ARBA00022989"/>
    </source>
</evidence>
<evidence type="ECO:0000256" key="1">
    <source>
        <dbReference type="ARBA" id="ARBA00004651"/>
    </source>
</evidence>
<comment type="subcellular location">
    <subcellularLocation>
        <location evidence="1">Cell membrane</location>
        <topology evidence="1">Multi-pass membrane protein</topology>
    </subcellularLocation>
</comment>
<protein>
    <submittedName>
        <fullName evidence="8">MFS family permease</fullName>
    </submittedName>
</protein>
<sequence>MTVDETLRDAPAPRPLRRDPDFRRFWVADLVSQFGSRITEFALPLLVVTTLDGTGTQVGLLQALYLCPFFLLPLFAGVWLERRTKRPVMIAADLGRFALVMSVPLLALFDALTLPLLYAIAVTGGALTVLYDIAAVSYLPQLAAGRDLASANSAVSVNLAVGATAGPGLAGWLSGVFGPVGILVFDGLSYLASANALLLIRHREPRPPRPPRRSLRRELAEGLRAVLDNPPIRALVLHAGIYNAAAATTTVAFLVHFVRDLGHANAEYGAVLVAGGVGGVLGALGVPRLIRRVGHGPALSVAVVFSTTSYFLLPLTDGGSSDVLLGGLGYFLGVTGSSAGSVIALTVRQRCTPSALHARMNASYRLISFGLLSIGAGVAGVLVDSLGARTVLFATPVVLVLSAVPAVSRPIRTLKELPDLG</sequence>
<name>A0ABU1PTQ6_9PSEU</name>
<dbReference type="PANTHER" id="PTHR23513">
    <property type="entry name" value="INTEGRAL MEMBRANE EFFLUX PROTEIN-RELATED"/>
    <property type="match status" value="1"/>
</dbReference>
<evidence type="ECO:0000256" key="2">
    <source>
        <dbReference type="ARBA" id="ARBA00022448"/>
    </source>
</evidence>
<dbReference type="PANTHER" id="PTHR23513:SF6">
    <property type="entry name" value="MAJOR FACILITATOR SUPERFAMILY ASSOCIATED DOMAIN-CONTAINING PROTEIN"/>
    <property type="match status" value="1"/>
</dbReference>
<dbReference type="EMBL" id="JAVDSG010000001">
    <property type="protein sequence ID" value="MDR6593981.1"/>
    <property type="molecule type" value="Genomic_DNA"/>
</dbReference>
<keyword evidence="6 7" id="KW-0472">Membrane</keyword>
<gene>
    <name evidence="8" type="ORF">J2S66_002365</name>
</gene>
<feature type="transmembrane region" description="Helical" evidence="7">
    <location>
        <begin position="327"/>
        <end position="345"/>
    </location>
</feature>
<evidence type="ECO:0000256" key="4">
    <source>
        <dbReference type="ARBA" id="ARBA00022692"/>
    </source>
</evidence>
<evidence type="ECO:0000313" key="9">
    <source>
        <dbReference type="Proteomes" id="UP001268819"/>
    </source>
</evidence>
<comment type="caution">
    <text evidence="8">The sequence shown here is derived from an EMBL/GenBank/DDBJ whole genome shotgun (WGS) entry which is preliminary data.</text>
</comment>
<feature type="transmembrane region" description="Helical" evidence="7">
    <location>
        <begin position="176"/>
        <end position="200"/>
    </location>
</feature>
<dbReference type="Pfam" id="PF05977">
    <property type="entry name" value="MFS_3"/>
    <property type="match status" value="1"/>
</dbReference>
<accession>A0ABU1PTQ6</accession>
<dbReference type="Gene3D" id="1.20.1250.20">
    <property type="entry name" value="MFS general substrate transporter like domains"/>
    <property type="match status" value="1"/>
</dbReference>
<evidence type="ECO:0000256" key="7">
    <source>
        <dbReference type="SAM" id="Phobius"/>
    </source>
</evidence>
<feature type="transmembrane region" description="Helical" evidence="7">
    <location>
        <begin position="268"/>
        <end position="286"/>
    </location>
</feature>
<dbReference type="CDD" id="cd06173">
    <property type="entry name" value="MFS_MefA_like"/>
    <property type="match status" value="1"/>
</dbReference>
<feature type="transmembrane region" description="Helical" evidence="7">
    <location>
        <begin position="298"/>
        <end position="315"/>
    </location>
</feature>
<evidence type="ECO:0000256" key="6">
    <source>
        <dbReference type="ARBA" id="ARBA00023136"/>
    </source>
</evidence>
<evidence type="ECO:0000313" key="8">
    <source>
        <dbReference type="EMBL" id="MDR6593981.1"/>
    </source>
</evidence>
<dbReference type="InterPro" id="IPR010290">
    <property type="entry name" value="TM_effector"/>
</dbReference>
<keyword evidence="5 7" id="KW-1133">Transmembrane helix</keyword>
<dbReference type="SUPFAM" id="SSF103473">
    <property type="entry name" value="MFS general substrate transporter"/>
    <property type="match status" value="1"/>
</dbReference>
<feature type="transmembrane region" description="Helical" evidence="7">
    <location>
        <begin position="366"/>
        <end position="383"/>
    </location>
</feature>